<sequence>MRSLRSVDRRLNSPFCKEYPKAYACQPPGSPIPTDAELEMLARQRRIESSGPRDPGTPERKLTEQIQKQNNRGMDQLQRFTK</sequence>
<gene>
    <name evidence="2" type="ORF">GCM10007933_17240</name>
</gene>
<feature type="compositionally biased region" description="Polar residues" evidence="1">
    <location>
        <begin position="64"/>
        <end position="82"/>
    </location>
</feature>
<accession>A0ABQ6FCM4</accession>
<proteinExistence type="predicted"/>
<dbReference type="Proteomes" id="UP001157167">
    <property type="component" value="Unassembled WGS sequence"/>
</dbReference>
<feature type="region of interest" description="Disordered" evidence="1">
    <location>
        <begin position="45"/>
        <end position="82"/>
    </location>
</feature>
<dbReference type="EMBL" id="BSPX01000021">
    <property type="protein sequence ID" value="GLT22265.1"/>
    <property type="molecule type" value="Genomic_DNA"/>
</dbReference>
<keyword evidence="3" id="KW-1185">Reference proteome</keyword>
<comment type="caution">
    <text evidence="2">The sequence shown here is derived from an EMBL/GenBank/DDBJ whole genome shotgun (WGS) entry which is preliminary data.</text>
</comment>
<evidence type="ECO:0000313" key="3">
    <source>
        <dbReference type="Proteomes" id="UP001157167"/>
    </source>
</evidence>
<name>A0ABQ6FCM4_9RHOO</name>
<protein>
    <submittedName>
        <fullName evidence="2">Uncharacterized protein</fullName>
    </submittedName>
</protein>
<reference evidence="3" key="1">
    <citation type="journal article" date="2019" name="Int. J. Syst. Evol. Microbiol.">
        <title>The Global Catalogue of Microorganisms (GCM) 10K type strain sequencing project: providing services to taxonomists for standard genome sequencing and annotation.</title>
        <authorList>
            <consortium name="The Broad Institute Genomics Platform"/>
            <consortium name="The Broad Institute Genome Sequencing Center for Infectious Disease"/>
            <person name="Wu L."/>
            <person name="Ma J."/>
        </authorList>
    </citation>
    <scope>NUCLEOTIDE SEQUENCE [LARGE SCALE GENOMIC DNA]</scope>
    <source>
        <strain evidence="3">NBRC 102407</strain>
    </source>
</reference>
<organism evidence="2 3">
    <name type="scientific">Zoogloea oryzae</name>
    <dbReference type="NCBI Taxonomy" id="310767"/>
    <lineage>
        <taxon>Bacteria</taxon>
        <taxon>Pseudomonadati</taxon>
        <taxon>Pseudomonadota</taxon>
        <taxon>Betaproteobacteria</taxon>
        <taxon>Rhodocyclales</taxon>
        <taxon>Zoogloeaceae</taxon>
        <taxon>Zoogloea</taxon>
    </lineage>
</organism>
<evidence type="ECO:0000313" key="2">
    <source>
        <dbReference type="EMBL" id="GLT22265.1"/>
    </source>
</evidence>
<evidence type="ECO:0000256" key="1">
    <source>
        <dbReference type="SAM" id="MobiDB-lite"/>
    </source>
</evidence>